<reference evidence="1 2" key="1">
    <citation type="submission" date="2019-02" db="EMBL/GenBank/DDBJ databases">
        <title>Genome sequencing of the rare red list fungi Hericium alpestre (H. flagellum).</title>
        <authorList>
            <person name="Buettner E."/>
            <person name="Kellner H."/>
        </authorList>
    </citation>
    <scope>NUCLEOTIDE SEQUENCE [LARGE SCALE GENOMIC DNA]</scope>
    <source>
        <strain evidence="1 2">DSM 108284</strain>
    </source>
</reference>
<organism evidence="1 2">
    <name type="scientific">Hericium alpestre</name>
    <dbReference type="NCBI Taxonomy" id="135208"/>
    <lineage>
        <taxon>Eukaryota</taxon>
        <taxon>Fungi</taxon>
        <taxon>Dikarya</taxon>
        <taxon>Basidiomycota</taxon>
        <taxon>Agaricomycotina</taxon>
        <taxon>Agaricomycetes</taxon>
        <taxon>Russulales</taxon>
        <taxon>Hericiaceae</taxon>
        <taxon>Hericium</taxon>
    </lineage>
</organism>
<dbReference type="AlphaFoldDB" id="A0A4Y9ZW60"/>
<evidence type="ECO:0008006" key="3">
    <source>
        <dbReference type="Google" id="ProtNLM"/>
    </source>
</evidence>
<comment type="caution">
    <text evidence="1">The sequence shown here is derived from an EMBL/GenBank/DDBJ whole genome shotgun (WGS) entry which is preliminary data.</text>
</comment>
<dbReference type="Proteomes" id="UP000298061">
    <property type="component" value="Unassembled WGS sequence"/>
</dbReference>
<accession>A0A4Y9ZW60</accession>
<evidence type="ECO:0000313" key="2">
    <source>
        <dbReference type="Proteomes" id="UP000298061"/>
    </source>
</evidence>
<sequence length="194" mass="21601">KKAERNGAIRDTYRLMNPDCKLAPGLQILCASLKMEEDDARLWWNENCDTLKVLVTWADFATQVHERFVPTNWQLDVLARFFSTCQGKTDFHLFLMELQSARNALSSAGKGYTINDAMFKNHLLFQSSPILQLRVRAIPLLVYADIKLDALINLMQSTWDSLVIEGITSACAPALAHMTSAPPSGPLMSGSAPT</sequence>
<name>A0A4Y9ZW60_9AGAM</name>
<dbReference type="OrthoDB" id="4742101at2759"/>
<keyword evidence="2" id="KW-1185">Reference proteome</keyword>
<dbReference type="EMBL" id="SFCI01000742">
    <property type="protein sequence ID" value="TFY78131.1"/>
    <property type="molecule type" value="Genomic_DNA"/>
</dbReference>
<proteinExistence type="predicted"/>
<feature type="non-terminal residue" evidence="1">
    <location>
        <position position="1"/>
    </location>
</feature>
<protein>
    <recommendedName>
        <fullName evidence="3">Retrotransposon gag domain-containing protein</fullName>
    </recommendedName>
</protein>
<gene>
    <name evidence="1" type="ORF">EWM64_g5877</name>
</gene>
<evidence type="ECO:0000313" key="1">
    <source>
        <dbReference type="EMBL" id="TFY78131.1"/>
    </source>
</evidence>